<name>A0A7H0HGW4_9BURK</name>
<dbReference type="InterPro" id="IPR005297">
    <property type="entry name" value="Lipoprotein_repeat"/>
</dbReference>
<dbReference type="PANTHER" id="PTHR39335:SF1">
    <property type="entry name" value="BLL4220 PROTEIN"/>
    <property type="match status" value="1"/>
</dbReference>
<dbReference type="KEGG" id="amon:H9L24_01935"/>
<evidence type="ECO:0000256" key="1">
    <source>
        <dbReference type="SAM" id="SignalP"/>
    </source>
</evidence>
<proteinExistence type="predicted"/>
<protein>
    <recommendedName>
        <fullName evidence="4">ATP-binding protein</fullName>
    </recommendedName>
</protein>
<evidence type="ECO:0008006" key="4">
    <source>
        <dbReference type="Google" id="ProtNLM"/>
    </source>
</evidence>
<organism evidence="2 3">
    <name type="scientific">Paenacidovorax monticola</name>
    <dbReference type="NCBI Taxonomy" id="1926868"/>
    <lineage>
        <taxon>Bacteria</taxon>
        <taxon>Pseudomonadati</taxon>
        <taxon>Pseudomonadota</taxon>
        <taxon>Betaproteobacteria</taxon>
        <taxon>Burkholderiales</taxon>
        <taxon>Comamonadaceae</taxon>
        <taxon>Paenacidovorax</taxon>
    </lineage>
</organism>
<dbReference type="Pfam" id="PF03640">
    <property type="entry name" value="Lipoprotein_15"/>
    <property type="match status" value="2"/>
</dbReference>
<feature type="chain" id="PRO_5028868446" description="ATP-binding protein" evidence="1">
    <location>
        <begin position="23"/>
        <end position="122"/>
    </location>
</feature>
<dbReference type="RefSeq" id="WP_187736762.1">
    <property type="nucleotide sequence ID" value="NZ_CP060790.1"/>
</dbReference>
<dbReference type="AlphaFoldDB" id="A0A7H0HGW4"/>
<gene>
    <name evidence="2" type="ORF">H9L24_01935</name>
</gene>
<evidence type="ECO:0000313" key="3">
    <source>
        <dbReference type="Proteomes" id="UP000516057"/>
    </source>
</evidence>
<dbReference type="EMBL" id="CP060790">
    <property type="protein sequence ID" value="QNP59780.1"/>
    <property type="molecule type" value="Genomic_DNA"/>
</dbReference>
<feature type="signal peptide" evidence="1">
    <location>
        <begin position="1"/>
        <end position="22"/>
    </location>
</feature>
<dbReference type="PIRSF" id="PIRSF029720">
    <property type="entry name" value="UCP029720"/>
    <property type="match status" value="1"/>
</dbReference>
<accession>A0A7H0HGW4</accession>
<keyword evidence="3" id="KW-1185">Reference proteome</keyword>
<dbReference type="InterPro" id="IPR014558">
    <property type="entry name" value="UCP029720"/>
</dbReference>
<sequence>MKKLGSLMAALALAGCYTMPQAQVMEKDGVLVGPNGMTLYTFDRDTAGSGKSACNGPCATNWPPLMAGDKAPMGADYSMVKRDDGTSQVAYKGKPLYYWSKDMKPGDKTGDGFNQVWHAAKP</sequence>
<dbReference type="Proteomes" id="UP000516057">
    <property type="component" value="Chromosome"/>
</dbReference>
<dbReference type="PANTHER" id="PTHR39335">
    <property type="entry name" value="BLL4220 PROTEIN"/>
    <property type="match status" value="1"/>
</dbReference>
<dbReference type="GO" id="GO:0043448">
    <property type="term" value="P:alkane catabolic process"/>
    <property type="evidence" value="ECO:0007669"/>
    <property type="project" value="TreeGrafter"/>
</dbReference>
<keyword evidence="1" id="KW-0732">Signal</keyword>
<dbReference type="PROSITE" id="PS51257">
    <property type="entry name" value="PROKAR_LIPOPROTEIN"/>
    <property type="match status" value="1"/>
</dbReference>
<evidence type="ECO:0000313" key="2">
    <source>
        <dbReference type="EMBL" id="QNP59780.1"/>
    </source>
</evidence>
<reference evidence="2 3" key="1">
    <citation type="submission" date="2020-08" db="EMBL/GenBank/DDBJ databases">
        <title>Genome sequence of Acidovorax monticola KACC 19171T.</title>
        <authorList>
            <person name="Hyun D.-W."/>
            <person name="Bae J.-W."/>
        </authorList>
    </citation>
    <scope>NUCLEOTIDE SEQUENCE [LARGE SCALE GENOMIC DNA]</scope>
    <source>
        <strain evidence="2 3">KACC 19171</strain>
    </source>
</reference>